<evidence type="ECO:0000256" key="1">
    <source>
        <dbReference type="ARBA" id="ARBA00004141"/>
    </source>
</evidence>
<dbReference type="GO" id="GO:0005794">
    <property type="term" value="C:Golgi apparatus"/>
    <property type="evidence" value="ECO:0007669"/>
    <property type="project" value="TreeGrafter"/>
</dbReference>
<organism evidence="7 8">
    <name type="scientific">Cylindrotheca closterium</name>
    <dbReference type="NCBI Taxonomy" id="2856"/>
    <lineage>
        <taxon>Eukaryota</taxon>
        <taxon>Sar</taxon>
        <taxon>Stramenopiles</taxon>
        <taxon>Ochrophyta</taxon>
        <taxon>Bacillariophyta</taxon>
        <taxon>Bacillariophyceae</taxon>
        <taxon>Bacillariophycidae</taxon>
        <taxon>Bacillariales</taxon>
        <taxon>Bacillariaceae</taxon>
        <taxon>Cylindrotheca</taxon>
    </lineage>
</organism>
<dbReference type="PANTHER" id="PTHR13377:SF3">
    <property type="entry name" value="TRANSMEMBRANE PROTEIN 115"/>
    <property type="match status" value="1"/>
</dbReference>
<accession>A0AAD2PV30</accession>
<dbReference type="InterPro" id="IPR035952">
    <property type="entry name" value="Rhomboid-like_sf"/>
</dbReference>
<dbReference type="InterPro" id="IPR013861">
    <property type="entry name" value="TMEM115/Pdh1/Rbl19"/>
</dbReference>
<dbReference type="Gene3D" id="1.20.1540.10">
    <property type="entry name" value="Rhomboid-like"/>
    <property type="match status" value="1"/>
</dbReference>
<dbReference type="AlphaFoldDB" id="A0AAD2PV30"/>
<dbReference type="PANTHER" id="PTHR13377">
    <property type="entry name" value="PLACENTAL PROTEIN 6"/>
    <property type="match status" value="1"/>
</dbReference>
<feature type="transmembrane region" description="Helical" evidence="5">
    <location>
        <begin position="105"/>
        <end position="129"/>
    </location>
</feature>
<feature type="transmembrane region" description="Helical" evidence="5">
    <location>
        <begin position="32"/>
        <end position="51"/>
    </location>
</feature>
<dbReference type="SUPFAM" id="SSF144091">
    <property type="entry name" value="Rhomboid-like"/>
    <property type="match status" value="1"/>
</dbReference>
<dbReference type="EMBL" id="CAKOGP040001842">
    <property type="protein sequence ID" value="CAJ1953809.1"/>
    <property type="molecule type" value="Genomic_DNA"/>
</dbReference>
<name>A0AAD2PV30_9STRA</name>
<feature type="transmembrane region" description="Helical" evidence="5">
    <location>
        <begin position="141"/>
        <end position="160"/>
    </location>
</feature>
<dbReference type="SMART" id="SM01160">
    <property type="entry name" value="DUF1751"/>
    <property type="match status" value="1"/>
</dbReference>
<evidence type="ECO:0000256" key="2">
    <source>
        <dbReference type="ARBA" id="ARBA00022692"/>
    </source>
</evidence>
<comment type="subcellular location">
    <subcellularLocation>
        <location evidence="1">Membrane</location>
        <topology evidence="1">Multi-pass membrane protein</topology>
    </subcellularLocation>
</comment>
<protein>
    <recommendedName>
        <fullName evidence="6">Peptidase S54 rhomboid domain-containing protein</fullName>
    </recommendedName>
</protein>
<gene>
    <name evidence="7" type="ORF">CYCCA115_LOCUS14410</name>
</gene>
<dbReference type="GO" id="GO:0004252">
    <property type="term" value="F:serine-type endopeptidase activity"/>
    <property type="evidence" value="ECO:0007669"/>
    <property type="project" value="InterPro"/>
</dbReference>
<evidence type="ECO:0000256" key="3">
    <source>
        <dbReference type="ARBA" id="ARBA00022989"/>
    </source>
</evidence>
<dbReference type="Proteomes" id="UP001295423">
    <property type="component" value="Unassembled WGS sequence"/>
</dbReference>
<evidence type="ECO:0000259" key="6">
    <source>
        <dbReference type="Pfam" id="PF01694"/>
    </source>
</evidence>
<keyword evidence="8" id="KW-1185">Reference proteome</keyword>
<sequence length="334" mass="37651">MMLHNEDSNSQLPPPSNPILDRYLVFRNGTPFVTRLMLSSQVTCYILSFLVNTQKVAANIPYFTVYNFQLYRILLSPLLCNRFVSLVIAFFSFSEPGRRLEQSVGSTSFLCLVTTLATLTNVAYIIFAFLLCELTGKESFLYQQASGIWLVVFGIIAIECNRAPPQSTRRLLFFPVQVEYFPCALFAFFCFFTGTFEWSHILSIGIGYAYEHGYLESMKPASPRCRRWEEKGIYGLAESDGWVKLDQIIGSGAWCADSNDHITSQASNGGRLFSQVQRQYQKVSTNVFSTRGSGHVLGGVSRRTAQSTVDPRRARLQAIEKRMNEVSDQGCSEV</sequence>
<feature type="transmembrane region" description="Helical" evidence="5">
    <location>
        <begin position="172"/>
        <end position="194"/>
    </location>
</feature>
<proteinExistence type="predicted"/>
<dbReference type="GO" id="GO:0006890">
    <property type="term" value="P:retrograde vesicle-mediated transport, Golgi to endoplasmic reticulum"/>
    <property type="evidence" value="ECO:0007669"/>
    <property type="project" value="InterPro"/>
</dbReference>
<evidence type="ECO:0000256" key="4">
    <source>
        <dbReference type="ARBA" id="ARBA00023136"/>
    </source>
</evidence>
<dbReference type="GO" id="GO:0016020">
    <property type="term" value="C:membrane"/>
    <property type="evidence" value="ECO:0007669"/>
    <property type="project" value="UniProtKB-SubCell"/>
</dbReference>
<evidence type="ECO:0000313" key="8">
    <source>
        <dbReference type="Proteomes" id="UP001295423"/>
    </source>
</evidence>
<evidence type="ECO:0000313" key="7">
    <source>
        <dbReference type="EMBL" id="CAJ1953809.1"/>
    </source>
</evidence>
<keyword evidence="4 5" id="KW-0472">Membrane</keyword>
<keyword evidence="2 5" id="KW-0812">Transmembrane</keyword>
<evidence type="ECO:0000256" key="5">
    <source>
        <dbReference type="SAM" id="Phobius"/>
    </source>
</evidence>
<feature type="transmembrane region" description="Helical" evidence="5">
    <location>
        <begin position="71"/>
        <end position="93"/>
    </location>
</feature>
<dbReference type="Pfam" id="PF01694">
    <property type="entry name" value="Rhomboid"/>
    <property type="match status" value="1"/>
</dbReference>
<keyword evidence="3 5" id="KW-1133">Transmembrane helix</keyword>
<dbReference type="InterPro" id="IPR022764">
    <property type="entry name" value="Peptidase_S54_rhomboid_dom"/>
</dbReference>
<comment type="caution">
    <text evidence="7">The sequence shown here is derived from an EMBL/GenBank/DDBJ whole genome shotgun (WGS) entry which is preliminary data.</text>
</comment>
<feature type="domain" description="Peptidase S54 rhomboid" evidence="6">
    <location>
        <begin position="68"/>
        <end position="211"/>
    </location>
</feature>
<reference evidence="7" key="1">
    <citation type="submission" date="2023-08" db="EMBL/GenBank/DDBJ databases">
        <authorList>
            <person name="Audoor S."/>
            <person name="Bilcke G."/>
        </authorList>
    </citation>
    <scope>NUCLEOTIDE SEQUENCE</scope>
</reference>